<gene>
    <name evidence="2" type="ORF">L227DRAFT_87724</name>
</gene>
<feature type="compositionally biased region" description="Acidic residues" evidence="1">
    <location>
        <begin position="316"/>
        <end position="343"/>
    </location>
</feature>
<feature type="compositionally biased region" description="Polar residues" evidence="1">
    <location>
        <begin position="365"/>
        <end position="378"/>
    </location>
</feature>
<evidence type="ECO:0000313" key="3">
    <source>
        <dbReference type="Proteomes" id="UP000313359"/>
    </source>
</evidence>
<protein>
    <submittedName>
        <fullName evidence="2">Uncharacterized protein</fullName>
    </submittedName>
</protein>
<sequence length="461" mass="50000">MGLPSRSSCTRVTVAVSYHGPCPTSSGEHDVLARGIPSYMVITPSSEAAAPNGAFSRWRSHRRSLAAPRRHPETMGMCQPQDTYVRGEYNLGLACPRSLTASASVQDSGSGDCYDFLPERAFGTSVTRLSLTIYQKPIATSGALLSQISLFSALEALYVCVLHPGKPGLDNSAVPGYMAPILSCISSQDSLRSITFRLVDVSKHDRGQFLLELSSRKVDEILARFPKLQSLSFRIPERPGTGVEHYSAERWETMLYTFMPKLRGVVTVSVTIDQHRYYGCWANDLISDANLKRAGTPKEDNDSGVGDSSDERSDLDGDEDVSGDDSAPDSEGDSPLDQDSNDDVEDQTAILERTVRGTLVEENHPSTPQGDSSASTSMVPDDPPSPPFTLGDSAPSFVPTSTSDIDDTAYEQLRTPDDGQPYLVPRISGCPSSSRQCQCCTSSTPMEWTVLLCIDEEDEEG</sequence>
<dbReference type="AlphaFoldDB" id="A0A5C2SHT4"/>
<feature type="compositionally biased region" description="Basic and acidic residues" evidence="1">
    <location>
        <begin position="355"/>
        <end position="364"/>
    </location>
</feature>
<evidence type="ECO:0000313" key="2">
    <source>
        <dbReference type="EMBL" id="RPD60936.1"/>
    </source>
</evidence>
<reference evidence="2" key="1">
    <citation type="journal article" date="2018" name="Genome Biol. Evol.">
        <title>Genomics and development of Lentinus tigrinus, a white-rot wood-decaying mushroom with dimorphic fruiting bodies.</title>
        <authorList>
            <person name="Wu B."/>
            <person name="Xu Z."/>
            <person name="Knudson A."/>
            <person name="Carlson A."/>
            <person name="Chen N."/>
            <person name="Kovaka S."/>
            <person name="LaButti K."/>
            <person name="Lipzen A."/>
            <person name="Pennachio C."/>
            <person name="Riley R."/>
            <person name="Schakwitz W."/>
            <person name="Umezawa K."/>
            <person name="Ohm R.A."/>
            <person name="Grigoriev I.V."/>
            <person name="Nagy L.G."/>
            <person name="Gibbons J."/>
            <person name="Hibbett D."/>
        </authorList>
    </citation>
    <scope>NUCLEOTIDE SEQUENCE [LARGE SCALE GENOMIC DNA]</scope>
    <source>
        <strain evidence="2">ALCF2SS1-6</strain>
    </source>
</reference>
<evidence type="ECO:0000256" key="1">
    <source>
        <dbReference type="SAM" id="MobiDB-lite"/>
    </source>
</evidence>
<accession>A0A5C2SHT4</accession>
<organism evidence="2 3">
    <name type="scientific">Lentinus tigrinus ALCF2SS1-6</name>
    <dbReference type="NCBI Taxonomy" id="1328759"/>
    <lineage>
        <taxon>Eukaryota</taxon>
        <taxon>Fungi</taxon>
        <taxon>Dikarya</taxon>
        <taxon>Basidiomycota</taxon>
        <taxon>Agaricomycotina</taxon>
        <taxon>Agaricomycetes</taxon>
        <taxon>Polyporales</taxon>
        <taxon>Polyporaceae</taxon>
        <taxon>Lentinus</taxon>
    </lineage>
</organism>
<keyword evidence="3" id="KW-1185">Reference proteome</keyword>
<name>A0A5C2SHT4_9APHY</name>
<dbReference type="Proteomes" id="UP000313359">
    <property type="component" value="Unassembled WGS sequence"/>
</dbReference>
<feature type="region of interest" description="Disordered" evidence="1">
    <location>
        <begin position="355"/>
        <end position="406"/>
    </location>
</feature>
<dbReference type="EMBL" id="ML122264">
    <property type="protein sequence ID" value="RPD60936.1"/>
    <property type="molecule type" value="Genomic_DNA"/>
</dbReference>
<proteinExistence type="predicted"/>
<feature type="region of interest" description="Disordered" evidence="1">
    <location>
        <begin position="293"/>
        <end position="343"/>
    </location>
</feature>
<dbReference type="OrthoDB" id="2758643at2759"/>